<evidence type="ECO:0000256" key="1">
    <source>
        <dbReference type="SAM" id="Phobius"/>
    </source>
</evidence>
<name>A0ABT4QKI1_9BACL</name>
<keyword evidence="1" id="KW-1133">Transmembrane helix</keyword>
<feature type="transmembrane region" description="Helical" evidence="1">
    <location>
        <begin position="39"/>
        <end position="58"/>
    </location>
</feature>
<proteinExistence type="predicted"/>
<reference evidence="2 3" key="1">
    <citation type="submission" date="2022-12" db="EMBL/GenBank/DDBJ databases">
        <title>Draft genome sequence of Paenibacillus sp. dW9.</title>
        <authorList>
            <person name="Choi E.-W."/>
            <person name="Kim D.-U."/>
        </authorList>
    </citation>
    <scope>NUCLEOTIDE SEQUENCE [LARGE SCALE GENOMIC DNA]</scope>
    <source>
        <strain evidence="3">dW9</strain>
    </source>
</reference>
<protein>
    <submittedName>
        <fullName evidence="2">Uncharacterized protein</fullName>
    </submittedName>
</protein>
<sequence length="137" mass="15764">MESRSLKESTTKGDLGMGNILSILFILIVGVSWFMNLGWIRIIFMIPMIFHAILFYFSNSSFHRNKNKISNSMKLVNSSVYGTYLLCYILLPDGGDTEDSFTVFFRIIKNEMFINVAAVASEKPCFNNNSNYLYKKR</sequence>
<keyword evidence="3" id="KW-1185">Reference proteome</keyword>
<evidence type="ECO:0000313" key="2">
    <source>
        <dbReference type="EMBL" id="MCZ8517389.1"/>
    </source>
</evidence>
<dbReference type="RefSeq" id="WP_269885917.1">
    <property type="nucleotide sequence ID" value="NZ_JAQAGZ010000037.1"/>
</dbReference>
<organism evidence="2 3">
    <name type="scientific">Paenibacillus gyeongsangnamensis</name>
    <dbReference type="NCBI Taxonomy" id="3388067"/>
    <lineage>
        <taxon>Bacteria</taxon>
        <taxon>Bacillati</taxon>
        <taxon>Bacillota</taxon>
        <taxon>Bacilli</taxon>
        <taxon>Bacillales</taxon>
        <taxon>Paenibacillaceae</taxon>
        <taxon>Paenibacillus</taxon>
    </lineage>
</organism>
<accession>A0ABT4QKI1</accession>
<evidence type="ECO:0000313" key="3">
    <source>
        <dbReference type="Proteomes" id="UP001527882"/>
    </source>
</evidence>
<dbReference type="Proteomes" id="UP001527882">
    <property type="component" value="Unassembled WGS sequence"/>
</dbReference>
<feature type="transmembrane region" description="Helical" evidence="1">
    <location>
        <begin position="15"/>
        <end position="33"/>
    </location>
</feature>
<comment type="caution">
    <text evidence="2">The sequence shown here is derived from an EMBL/GenBank/DDBJ whole genome shotgun (WGS) entry which is preliminary data.</text>
</comment>
<keyword evidence="1" id="KW-0472">Membrane</keyword>
<dbReference type="EMBL" id="JAQAGZ010000037">
    <property type="protein sequence ID" value="MCZ8517389.1"/>
    <property type="molecule type" value="Genomic_DNA"/>
</dbReference>
<gene>
    <name evidence="2" type="ORF">O9H85_34590</name>
</gene>
<keyword evidence="1" id="KW-0812">Transmembrane</keyword>